<name>A0ACC2IZI9_9PEZI</name>
<proteinExistence type="predicted"/>
<accession>A0ACC2IZI9</accession>
<protein>
    <submittedName>
        <fullName evidence="1">Uncharacterized protein</fullName>
    </submittedName>
</protein>
<dbReference type="EMBL" id="JAPESX010000611">
    <property type="protein sequence ID" value="KAJ8120492.1"/>
    <property type="molecule type" value="Genomic_DNA"/>
</dbReference>
<dbReference type="Proteomes" id="UP001153334">
    <property type="component" value="Unassembled WGS sequence"/>
</dbReference>
<keyword evidence="2" id="KW-1185">Reference proteome</keyword>
<organism evidence="1 2">
    <name type="scientific">Nemania bipapillata</name>
    <dbReference type="NCBI Taxonomy" id="110536"/>
    <lineage>
        <taxon>Eukaryota</taxon>
        <taxon>Fungi</taxon>
        <taxon>Dikarya</taxon>
        <taxon>Ascomycota</taxon>
        <taxon>Pezizomycotina</taxon>
        <taxon>Sordariomycetes</taxon>
        <taxon>Xylariomycetidae</taxon>
        <taxon>Xylariales</taxon>
        <taxon>Xylariaceae</taxon>
        <taxon>Nemania</taxon>
    </lineage>
</organism>
<sequence>MQFTNFFLAALSLGSAIAGPVAGFKPFDDATAAVAHAKTIVQEQVVVINALTKGTPTDETVTKIQQSLVTVGANVNGLHAYVLALGQFGSTPLSQAQLAKVPQFAEDFRGIFINVEVIGKKLTGAGFSHDVVAQIKPELQWVLSTSGPIARPIIVFARIAAPIHIKLFTSVTSVLVNIQALVTVIIAPLAGLKLVVA</sequence>
<reference evidence="1" key="1">
    <citation type="submission" date="2022-11" db="EMBL/GenBank/DDBJ databases">
        <title>Genome Sequence of Nemania bipapillata.</title>
        <authorList>
            <person name="Buettner E."/>
        </authorList>
    </citation>
    <scope>NUCLEOTIDE SEQUENCE</scope>
    <source>
        <strain evidence="1">CP14</strain>
    </source>
</reference>
<gene>
    <name evidence="1" type="ORF">ONZ43_g2811</name>
</gene>
<evidence type="ECO:0000313" key="1">
    <source>
        <dbReference type="EMBL" id="KAJ8120492.1"/>
    </source>
</evidence>
<comment type="caution">
    <text evidence="1">The sequence shown here is derived from an EMBL/GenBank/DDBJ whole genome shotgun (WGS) entry which is preliminary data.</text>
</comment>
<evidence type="ECO:0000313" key="2">
    <source>
        <dbReference type="Proteomes" id="UP001153334"/>
    </source>
</evidence>